<reference evidence="1 2" key="1">
    <citation type="submission" date="2019-09" db="EMBL/GenBank/DDBJ databases">
        <title>Draft genome of the ectomycorrhizal ascomycete Sphaerosporella brunnea.</title>
        <authorList>
            <consortium name="DOE Joint Genome Institute"/>
            <person name="Benucci G.M."/>
            <person name="Marozzi G."/>
            <person name="Antonielli L."/>
            <person name="Sanchez S."/>
            <person name="Marco P."/>
            <person name="Wang X."/>
            <person name="Falini L.B."/>
            <person name="Barry K."/>
            <person name="Haridas S."/>
            <person name="Lipzen A."/>
            <person name="Labutti K."/>
            <person name="Grigoriev I.V."/>
            <person name="Murat C."/>
            <person name="Martin F."/>
            <person name="Albertini E."/>
            <person name="Donnini D."/>
            <person name="Bonito G."/>
        </authorList>
    </citation>
    <scope>NUCLEOTIDE SEQUENCE [LARGE SCALE GENOMIC DNA]</scope>
    <source>
        <strain evidence="1 2">Sb_GMNB300</strain>
    </source>
</reference>
<dbReference type="Proteomes" id="UP000326924">
    <property type="component" value="Unassembled WGS sequence"/>
</dbReference>
<gene>
    <name evidence="1" type="ORF">FN846DRAFT_970062</name>
</gene>
<name>A0A5J5EI08_9PEZI</name>
<dbReference type="OrthoDB" id="3945378at2759"/>
<evidence type="ECO:0000313" key="1">
    <source>
        <dbReference type="EMBL" id="KAA8895342.1"/>
    </source>
</evidence>
<protein>
    <submittedName>
        <fullName evidence="1">Uncharacterized protein</fullName>
    </submittedName>
</protein>
<dbReference type="EMBL" id="VXIS01000271">
    <property type="protein sequence ID" value="KAA8895342.1"/>
    <property type="molecule type" value="Genomic_DNA"/>
</dbReference>
<dbReference type="InParanoid" id="A0A5J5EI08"/>
<organism evidence="1 2">
    <name type="scientific">Sphaerosporella brunnea</name>
    <dbReference type="NCBI Taxonomy" id="1250544"/>
    <lineage>
        <taxon>Eukaryota</taxon>
        <taxon>Fungi</taxon>
        <taxon>Dikarya</taxon>
        <taxon>Ascomycota</taxon>
        <taxon>Pezizomycotina</taxon>
        <taxon>Pezizomycetes</taxon>
        <taxon>Pezizales</taxon>
        <taxon>Pyronemataceae</taxon>
        <taxon>Sphaerosporella</taxon>
    </lineage>
</organism>
<evidence type="ECO:0000313" key="2">
    <source>
        <dbReference type="Proteomes" id="UP000326924"/>
    </source>
</evidence>
<keyword evidence="2" id="KW-1185">Reference proteome</keyword>
<sequence>MKTHIYAGSPSTFQNHAFLYAACFPRTFSSVIWEFLLWSFLVALAATSANGQTPADVGRGVACTGIDGNNDMYGLGIQTGVYLQS</sequence>
<accession>A0A5J5EI08</accession>
<comment type="caution">
    <text evidence="1">The sequence shown here is derived from an EMBL/GenBank/DDBJ whole genome shotgun (WGS) entry which is preliminary data.</text>
</comment>
<dbReference type="AlphaFoldDB" id="A0A5J5EI08"/>
<proteinExistence type="predicted"/>